<organism evidence="2 3">
    <name type="scientific">Endocarpon pusillum (strain Z07020 / HMAS-L-300199)</name>
    <name type="common">Lichen-forming fungus</name>
    <dbReference type="NCBI Taxonomy" id="1263415"/>
    <lineage>
        <taxon>Eukaryota</taxon>
        <taxon>Fungi</taxon>
        <taxon>Dikarya</taxon>
        <taxon>Ascomycota</taxon>
        <taxon>Pezizomycotina</taxon>
        <taxon>Eurotiomycetes</taxon>
        <taxon>Chaetothyriomycetidae</taxon>
        <taxon>Verrucariales</taxon>
        <taxon>Verrucariaceae</taxon>
        <taxon>Endocarpon</taxon>
    </lineage>
</organism>
<evidence type="ECO:0000313" key="3">
    <source>
        <dbReference type="Proteomes" id="UP000019373"/>
    </source>
</evidence>
<dbReference type="Proteomes" id="UP000019373">
    <property type="component" value="Unassembled WGS sequence"/>
</dbReference>
<keyword evidence="3" id="KW-1185">Reference proteome</keyword>
<sequence>MASFEASTRKAMDKATEGTATVTSTPVVDSDFSIGQTYHAFSKGTTKTEVEIYSENADRPTYFVTDAKTTFSSASDLTVYRESKDGPVVAHIRLPSSRSGPRSAAVITYPSLEAAIVRVPAGKEVLSSEQSVHIDGRDYIWQGEKRGDRPGLPIQVLRDEQGDTWAMFVWDPMGWDSRAQPGAFGRLLLVDIAINQDLLDQIVATAVARVFQQIKRETVNSIAGQAISACVPFVTDPIIIFCIANISS</sequence>
<dbReference type="RefSeq" id="XP_007801580.1">
    <property type="nucleotide sequence ID" value="XM_007803389.1"/>
</dbReference>
<gene>
    <name evidence="2" type="ORF">EPUS_09403</name>
</gene>
<dbReference type="AlphaFoldDB" id="U1GKP1"/>
<accession>U1GKP1</accession>
<evidence type="ECO:0000256" key="1">
    <source>
        <dbReference type="SAM" id="MobiDB-lite"/>
    </source>
</evidence>
<dbReference type="HOGENOM" id="CLU_1120178_0_0_1"/>
<proteinExistence type="predicted"/>
<dbReference type="EMBL" id="KE721036">
    <property type="protein sequence ID" value="ERF72773.1"/>
    <property type="molecule type" value="Genomic_DNA"/>
</dbReference>
<feature type="compositionally biased region" description="Basic and acidic residues" evidence="1">
    <location>
        <begin position="7"/>
        <end position="16"/>
    </location>
</feature>
<reference evidence="3" key="1">
    <citation type="journal article" date="2014" name="BMC Genomics">
        <title>Genome characteristics reveal the impact of lichenization on lichen-forming fungus Endocarpon pusillum Hedwig (Verrucariales, Ascomycota).</title>
        <authorList>
            <person name="Wang Y.-Y."/>
            <person name="Liu B."/>
            <person name="Zhang X.-Y."/>
            <person name="Zhou Q.-M."/>
            <person name="Zhang T."/>
            <person name="Li H."/>
            <person name="Yu Y.-F."/>
            <person name="Zhang X.-L."/>
            <person name="Hao X.-Y."/>
            <person name="Wang M."/>
            <person name="Wang L."/>
            <person name="Wei J.-C."/>
        </authorList>
    </citation>
    <scope>NUCLEOTIDE SEQUENCE [LARGE SCALE GENOMIC DNA]</scope>
    <source>
        <strain evidence="3">Z07020 / HMAS-L-300199</strain>
    </source>
</reference>
<feature type="region of interest" description="Disordered" evidence="1">
    <location>
        <begin position="1"/>
        <end position="22"/>
    </location>
</feature>
<protein>
    <submittedName>
        <fullName evidence="2">Uncharacterized protein</fullName>
    </submittedName>
</protein>
<evidence type="ECO:0000313" key="2">
    <source>
        <dbReference type="EMBL" id="ERF72773.1"/>
    </source>
</evidence>
<dbReference type="GeneID" id="19244220"/>
<name>U1GKP1_ENDPU</name>